<dbReference type="PANTHER" id="PTHR10502">
    <property type="entry name" value="ANNEXIN"/>
    <property type="match status" value="1"/>
</dbReference>
<dbReference type="OrthoDB" id="37886at2759"/>
<dbReference type="PROSITE" id="PS00223">
    <property type="entry name" value="ANNEXIN_1"/>
    <property type="match status" value="1"/>
</dbReference>
<comment type="domain">
    <text evidence="7">A pair of annexin repeats may form one binding site for calcium and phospholipid.</text>
</comment>
<dbReference type="GO" id="GO:0009414">
    <property type="term" value="P:response to water deprivation"/>
    <property type="evidence" value="ECO:0007669"/>
    <property type="project" value="TreeGrafter"/>
</dbReference>
<dbReference type="GO" id="GO:0001786">
    <property type="term" value="F:phosphatidylserine binding"/>
    <property type="evidence" value="ECO:0007669"/>
    <property type="project" value="TreeGrafter"/>
</dbReference>
<feature type="binding site" evidence="6">
    <location>
        <position position="67"/>
    </location>
    <ligand>
        <name>Ca(2+)</name>
        <dbReference type="ChEBI" id="CHEBI:29108"/>
        <label>1</label>
    </ligand>
</feature>
<dbReference type="InterPro" id="IPR018252">
    <property type="entry name" value="Annexin_repeat_CS"/>
</dbReference>
<dbReference type="GO" id="GO:0005737">
    <property type="term" value="C:cytoplasm"/>
    <property type="evidence" value="ECO:0007669"/>
    <property type="project" value="TreeGrafter"/>
</dbReference>
<protein>
    <recommendedName>
        <fullName evidence="7">Annexin</fullName>
    </recommendedName>
</protein>
<dbReference type="PRINTS" id="PR01814">
    <property type="entry name" value="ANNEXINPLANT"/>
</dbReference>
<keyword evidence="3 6" id="KW-0106">Calcium</keyword>
<keyword evidence="2 7" id="KW-0677">Repeat</keyword>
<dbReference type="FunFam" id="1.10.220.10:FF:000006">
    <property type="entry name" value="Annexin"/>
    <property type="match status" value="1"/>
</dbReference>
<dbReference type="FunFam" id="1.10.220.10:FF:000008">
    <property type="entry name" value="Annexin"/>
    <property type="match status" value="1"/>
</dbReference>
<evidence type="ECO:0000256" key="3">
    <source>
        <dbReference type="ARBA" id="ARBA00022837"/>
    </source>
</evidence>
<dbReference type="Gene3D" id="1.10.220.10">
    <property type="entry name" value="Annexin"/>
    <property type="match status" value="4"/>
</dbReference>
<feature type="binding site" evidence="6">
    <location>
        <position position="297"/>
    </location>
    <ligand>
        <name>Ca(2+)</name>
        <dbReference type="ChEBI" id="CHEBI:29108"/>
        <label>2</label>
    </ligand>
</feature>
<feature type="binding site" evidence="6">
    <location>
        <position position="295"/>
    </location>
    <ligand>
        <name>Ca(2+)</name>
        <dbReference type="ChEBI" id="CHEBI:29108"/>
        <label>3</label>
    </ligand>
</feature>
<evidence type="ECO:0000313" key="9">
    <source>
        <dbReference type="RefSeq" id="XP_004511017.1"/>
    </source>
</evidence>
<sequence length="314" mass="36195">MSTLVAPKNHFPKDDADVLWKAVKGWGTDESSIIDIMGHRNAAQRQQIRLAYNDIYQEDLIKRLESELSGDFEKAMYRWILEPAERYAVLANVAIRNANKDYHVIVEIACVLHPDELLSVRHAYHNRYKHSLEEDVAAYTNGHLRQLLVGLVTSFRYDGIEINPSLAKFEANILHEAIKDNKGNLEEVIRILSTRSKTQLLATFNSYRDLHSISITKKLLNEVSDDFLKAVHVAIRCLNDHKKYYEKVLRNALKRVGTDEDGLTRVVVTRAEKDLKDIKELYYKRNSVHIEDAVAKEISGNYKRFLLTLLGKEH</sequence>
<accession>A0A1S2YWG5</accession>
<feature type="binding site" evidence="6">
    <location>
        <position position="255"/>
    </location>
    <ligand>
        <name>Ca(2+)</name>
        <dbReference type="ChEBI" id="CHEBI:29108"/>
        <label>2</label>
    </ligand>
</feature>
<feature type="binding site" evidence="6">
    <location>
        <position position="25"/>
    </location>
    <ligand>
        <name>Ca(2+)</name>
        <dbReference type="ChEBI" id="CHEBI:29108"/>
        <label>1</label>
    </ligand>
</feature>
<dbReference type="GO" id="GO:0005544">
    <property type="term" value="F:calcium-dependent phospholipid binding"/>
    <property type="evidence" value="ECO:0007669"/>
    <property type="project" value="UniProtKB-KW"/>
</dbReference>
<dbReference type="GO" id="GO:0009651">
    <property type="term" value="P:response to salt stress"/>
    <property type="evidence" value="ECO:0007669"/>
    <property type="project" value="TreeGrafter"/>
</dbReference>
<dbReference type="STRING" id="3827.A0A1S2YWG5"/>
<feature type="binding site" evidence="6">
    <location>
        <position position="257"/>
    </location>
    <ligand>
        <name>Ca(2+)</name>
        <dbReference type="ChEBI" id="CHEBI:29108"/>
        <label>2</label>
    </ligand>
</feature>
<name>A0A1S2YWG5_CICAR</name>
<dbReference type="InterPro" id="IPR009118">
    <property type="entry name" value="AnnexinD_plant"/>
</dbReference>
<dbReference type="KEGG" id="cam:101509887"/>
<dbReference type="FunFam" id="1.10.220.10:FF:000009">
    <property type="entry name" value="Annexin"/>
    <property type="match status" value="1"/>
</dbReference>
<keyword evidence="8" id="KW-1185">Reference proteome</keyword>
<feature type="binding site" evidence="6">
    <location>
        <position position="27"/>
    </location>
    <ligand>
        <name>Ca(2+)</name>
        <dbReference type="ChEBI" id="CHEBI:29108"/>
        <label>1</label>
    </ligand>
</feature>
<evidence type="ECO:0000256" key="1">
    <source>
        <dbReference type="ARBA" id="ARBA00022723"/>
    </source>
</evidence>
<dbReference type="GeneID" id="101509887"/>
<dbReference type="GO" id="GO:0009409">
    <property type="term" value="P:response to cold"/>
    <property type="evidence" value="ECO:0007669"/>
    <property type="project" value="TreeGrafter"/>
</dbReference>
<evidence type="ECO:0000256" key="7">
    <source>
        <dbReference type="RuleBase" id="RU003540"/>
    </source>
</evidence>
<reference evidence="8" key="1">
    <citation type="journal article" date="2013" name="Nat. Biotechnol.">
        <title>Draft genome sequence of chickpea (Cicer arietinum) provides a resource for trait improvement.</title>
        <authorList>
            <person name="Varshney R.K."/>
            <person name="Song C."/>
            <person name="Saxena R.K."/>
            <person name="Azam S."/>
            <person name="Yu S."/>
            <person name="Sharpe A.G."/>
            <person name="Cannon S."/>
            <person name="Baek J."/>
            <person name="Rosen B.D."/>
            <person name="Tar'an B."/>
            <person name="Millan T."/>
            <person name="Zhang X."/>
            <person name="Ramsay L.D."/>
            <person name="Iwata A."/>
            <person name="Wang Y."/>
            <person name="Nelson W."/>
            <person name="Farmer A.D."/>
            <person name="Gaur P.M."/>
            <person name="Soderlund C."/>
            <person name="Penmetsa R.V."/>
            <person name="Xu C."/>
            <person name="Bharti A.K."/>
            <person name="He W."/>
            <person name="Winter P."/>
            <person name="Zhao S."/>
            <person name="Hane J.K."/>
            <person name="Carrasquilla-Garcia N."/>
            <person name="Condie J.A."/>
            <person name="Upadhyaya H.D."/>
            <person name="Luo M.C."/>
            <person name="Thudi M."/>
            <person name="Gowda C.L."/>
            <person name="Singh N.P."/>
            <person name="Lichtenzveig J."/>
            <person name="Gali K.K."/>
            <person name="Rubio J."/>
            <person name="Nadarajan N."/>
            <person name="Dolezel J."/>
            <person name="Bansal K.C."/>
            <person name="Xu X."/>
            <person name="Edwards D."/>
            <person name="Zhang G."/>
            <person name="Kahl G."/>
            <person name="Gil J."/>
            <person name="Singh K.B."/>
            <person name="Datta S.K."/>
            <person name="Jackson S.A."/>
            <person name="Wang J."/>
            <person name="Cook D.R."/>
        </authorList>
    </citation>
    <scope>NUCLEOTIDE SEQUENCE [LARGE SCALE GENOMIC DNA]</scope>
    <source>
        <strain evidence="8">cv. CDC Frontier</strain>
    </source>
</reference>
<keyword evidence="5 7" id="KW-0111">Calcium/phospholipid-binding</keyword>
<dbReference type="SMART" id="SM00335">
    <property type="entry name" value="ANX"/>
    <property type="match status" value="4"/>
</dbReference>
<dbReference type="FunFam" id="1.10.220.10:FF:000001">
    <property type="entry name" value="Annexin"/>
    <property type="match status" value="1"/>
</dbReference>
<dbReference type="GO" id="GO:0009408">
    <property type="term" value="P:response to heat"/>
    <property type="evidence" value="ECO:0007669"/>
    <property type="project" value="TreeGrafter"/>
</dbReference>
<dbReference type="RefSeq" id="XP_004511017.1">
    <property type="nucleotide sequence ID" value="XM_004510960.2"/>
</dbReference>
<dbReference type="eggNOG" id="KOG0819">
    <property type="taxonomic scope" value="Eukaryota"/>
</dbReference>
<dbReference type="AlphaFoldDB" id="A0A1S2YWG5"/>
<comment type="similarity">
    <text evidence="7">Belongs to the annexin family.</text>
</comment>
<evidence type="ECO:0000256" key="5">
    <source>
        <dbReference type="ARBA" id="ARBA00023302"/>
    </source>
</evidence>
<dbReference type="InterPro" id="IPR018502">
    <property type="entry name" value="Annexin_repeat"/>
</dbReference>
<reference evidence="9" key="2">
    <citation type="submission" date="2025-08" db="UniProtKB">
        <authorList>
            <consortium name="RefSeq"/>
        </authorList>
    </citation>
    <scope>IDENTIFICATION</scope>
    <source>
        <tissue evidence="9">Etiolated seedlings</tissue>
    </source>
</reference>
<dbReference type="InterPro" id="IPR001464">
    <property type="entry name" value="Annexin"/>
</dbReference>
<dbReference type="PRINTS" id="PR00196">
    <property type="entry name" value="ANNEXIN"/>
</dbReference>
<dbReference type="PROSITE" id="PS51897">
    <property type="entry name" value="ANNEXIN_2"/>
    <property type="match status" value="4"/>
</dbReference>
<evidence type="ECO:0000313" key="8">
    <source>
        <dbReference type="Proteomes" id="UP000087171"/>
    </source>
</evidence>
<evidence type="ECO:0000256" key="4">
    <source>
        <dbReference type="ARBA" id="ARBA00023216"/>
    </source>
</evidence>
<dbReference type="GO" id="GO:0005886">
    <property type="term" value="C:plasma membrane"/>
    <property type="evidence" value="ECO:0007669"/>
    <property type="project" value="TreeGrafter"/>
</dbReference>
<gene>
    <name evidence="9" type="primary">LOC101509887</name>
</gene>
<dbReference type="InterPro" id="IPR037104">
    <property type="entry name" value="Annexin_sf"/>
</dbReference>
<dbReference type="PANTHER" id="PTHR10502:SF228">
    <property type="entry name" value="ANNEXIN"/>
    <property type="match status" value="1"/>
</dbReference>
<organism evidence="8 9">
    <name type="scientific">Cicer arietinum</name>
    <name type="common">Chickpea</name>
    <name type="synonym">Garbanzo</name>
    <dbReference type="NCBI Taxonomy" id="3827"/>
    <lineage>
        <taxon>Eukaryota</taxon>
        <taxon>Viridiplantae</taxon>
        <taxon>Streptophyta</taxon>
        <taxon>Embryophyta</taxon>
        <taxon>Tracheophyta</taxon>
        <taxon>Spermatophyta</taxon>
        <taxon>Magnoliopsida</taxon>
        <taxon>eudicotyledons</taxon>
        <taxon>Gunneridae</taxon>
        <taxon>Pentapetalae</taxon>
        <taxon>rosids</taxon>
        <taxon>fabids</taxon>
        <taxon>Fabales</taxon>
        <taxon>Fabaceae</taxon>
        <taxon>Papilionoideae</taxon>
        <taxon>50 kb inversion clade</taxon>
        <taxon>NPAAA clade</taxon>
        <taxon>Hologalegina</taxon>
        <taxon>IRL clade</taxon>
        <taxon>Cicereae</taxon>
        <taxon>Cicer</taxon>
    </lineage>
</organism>
<proteinExistence type="inferred from homology"/>
<dbReference type="Proteomes" id="UP000087171">
    <property type="component" value="Chromosome Ca7"/>
</dbReference>
<keyword evidence="4 7" id="KW-0041">Annexin</keyword>
<dbReference type="SUPFAM" id="SSF47874">
    <property type="entry name" value="Annexin"/>
    <property type="match status" value="1"/>
</dbReference>
<keyword evidence="1 6" id="KW-0479">Metal-binding</keyword>
<dbReference type="Pfam" id="PF00191">
    <property type="entry name" value="Annexin"/>
    <property type="match status" value="4"/>
</dbReference>
<evidence type="ECO:0000256" key="6">
    <source>
        <dbReference type="PIRSR" id="PIRSR609118-1"/>
    </source>
</evidence>
<dbReference type="PaxDb" id="3827-XP_004511017.1"/>
<dbReference type="GO" id="GO:0005509">
    <property type="term" value="F:calcium ion binding"/>
    <property type="evidence" value="ECO:0007669"/>
    <property type="project" value="InterPro"/>
</dbReference>
<evidence type="ECO:0000256" key="2">
    <source>
        <dbReference type="ARBA" id="ARBA00022737"/>
    </source>
</evidence>